<dbReference type="Proteomes" id="UP000694864">
    <property type="component" value="Chromosome 1"/>
</dbReference>
<gene>
    <name evidence="2" type="primary">LOC104709264</name>
</gene>
<keyword evidence="1" id="KW-1185">Reference proteome</keyword>
<proteinExistence type="predicted"/>
<sequence>MYWKHKISQSWFHSGDKNTSYFHGCVKYKRLKNKVTSLLDKHGNEAFHEGSKGSIVVEYFMDLFTSSNPNIFEELVEGMAPQVTEEMNRQLTTLVSNVEIKQAAFSVDGWTDVFFNRYWDIIGQDIIKEVKEFFTHGRLISDYILIAHEIVNVLRTNAKFNEKFVAIKTNMAKAYDRVKWDFLKCIHEDGILWCLDSVDNI</sequence>
<dbReference type="GeneID" id="104709264"/>
<organism evidence="1 2">
    <name type="scientific">Camelina sativa</name>
    <name type="common">False flax</name>
    <name type="synonym">Myagrum sativum</name>
    <dbReference type="NCBI Taxonomy" id="90675"/>
    <lineage>
        <taxon>Eukaryota</taxon>
        <taxon>Viridiplantae</taxon>
        <taxon>Streptophyta</taxon>
        <taxon>Embryophyta</taxon>
        <taxon>Tracheophyta</taxon>
        <taxon>Spermatophyta</taxon>
        <taxon>Magnoliopsida</taxon>
        <taxon>eudicotyledons</taxon>
        <taxon>Gunneridae</taxon>
        <taxon>Pentapetalae</taxon>
        <taxon>rosids</taxon>
        <taxon>malvids</taxon>
        <taxon>Brassicales</taxon>
        <taxon>Brassicaceae</taxon>
        <taxon>Camelineae</taxon>
        <taxon>Camelina</taxon>
    </lineage>
</organism>
<reference evidence="1" key="1">
    <citation type="journal article" date="2014" name="Nat. Commun.">
        <title>The emerging biofuel crop Camelina sativa retains a highly undifferentiated hexaploid genome structure.</title>
        <authorList>
            <person name="Kagale S."/>
            <person name="Koh C."/>
            <person name="Nixon J."/>
            <person name="Bollina V."/>
            <person name="Clarke W.E."/>
            <person name="Tuteja R."/>
            <person name="Spillane C."/>
            <person name="Robinson S.J."/>
            <person name="Links M.G."/>
            <person name="Clarke C."/>
            <person name="Higgins E.E."/>
            <person name="Huebert T."/>
            <person name="Sharpe A.G."/>
            <person name="Parkin I.A."/>
        </authorList>
    </citation>
    <scope>NUCLEOTIDE SEQUENCE [LARGE SCALE GENOMIC DNA]</scope>
    <source>
        <strain evidence="1">cv. DH55</strain>
    </source>
</reference>
<accession>A0ABM0TCJ4</accession>
<protein>
    <submittedName>
        <fullName evidence="2">Uncharacterized protein LOC104709264</fullName>
    </submittedName>
</protein>
<dbReference type="RefSeq" id="XP_010424210.1">
    <property type="nucleotide sequence ID" value="XM_010425908.1"/>
</dbReference>
<evidence type="ECO:0000313" key="1">
    <source>
        <dbReference type="Proteomes" id="UP000694864"/>
    </source>
</evidence>
<name>A0ABM0TCJ4_CAMSA</name>
<evidence type="ECO:0000313" key="2">
    <source>
        <dbReference type="RefSeq" id="XP_010424210.1"/>
    </source>
</evidence>
<reference evidence="2" key="2">
    <citation type="submission" date="2025-08" db="UniProtKB">
        <authorList>
            <consortium name="RefSeq"/>
        </authorList>
    </citation>
    <scope>IDENTIFICATION</scope>
    <source>
        <tissue evidence="2">Leaf</tissue>
    </source>
</reference>